<accession>I8T5A4</accession>
<evidence type="ECO:0000313" key="1">
    <source>
        <dbReference type="EMBL" id="EIT68908.1"/>
    </source>
</evidence>
<dbReference type="AlphaFoldDB" id="I8T5A4"/>
<evidence type="ECO:0000313" key="2">
    <source>
        <dbReference type="Proteomes" id="UP000003704"/>
    </source>
</evidence>
<keyword evidence="2" id="KW-1185">Reference proteome</keyword>
<sequence>MNSLLWLIQIIDSARPMATTIETRQMEKQILLTTLMDAAGRNQRPV</sequence>
<protein>
    <submittedName>
        <fullName evidence="1">Uncharacterized protein</fullName>
    </submittedName>
</protein>
<dbReference type="Proteomes" id="UP000003704">
    <property type="component" value="Unassembled WGS sequence"/>
</dbReference>
<dbReference type="EMBL" id="AKGD01000002">
    <property type="protein sequence ID" value="EIT68908.1"/>
    <property type="molecule type" value="Genomic_DNA"/>
</dbReference>
<dbReference type="STRING" id="1172194.WQQ_24900"/>
<organism evidence="1 2">
    <name type="scientific">Hydrocarboniphaga effusa AP103</name>
    <dbReference type="NCBI Taxonomy" id="1172194"/>
    <lineage>
        <taxon>Bacteria</taxon>
        <taxon>Pseudomonadati</taxon>
        <taxon>Pseudomonadota</taxon>
        <taxon>Gammaproteobacteria</taxon>
        <taxon>Nevskiales</taxon>
        <taxon>Nevskiaceae</taxon>
        <taxon>Hydrocarboniphaga</taxon>
    </lineage>
</organism>
<name>I8T5A4_9GAMM</name>
<gene>
    <name evidence="1" type="ORF">WQQ_24900</name>
</gene>
<proteinExistence type="predicted"/>
<comment type="caution">
    <text evidence="1">The sequence shown here is derived from an EMBL/GenBank/DDBJ whole genome shotgun (WGS) entry which is preliminary data.</text>
</comment>
<reference evidence="1 2" key="1">
    <citation type="journal article" date="2012" name="J. Bacteriol.">
        <title>Genome Sequence of n-Alkane-Degrading Hydrocarboniphaga effusa Strain AP103T (ATCC BAA-332T).</title>
        <authorList>
            <person name="Chang H.K."/>
            <person name="Zylstra G.J."/>
            <person name="Chae J.C."/>
        </authorList>
    </citation>
    <scope>NUCLEOTIDE SEQUENCE [LARGE SCALE GENOMIC DNA]</scope>
    <source>
        <strain evidence="1 2">AP103</strain>
    </source>
</reference>